<keyword evidence="3" id="KW-1185">Reference proteome</keyword>
<keyword evidence="1" id="KW-1133">Transmembrane helix</keyword>
<feature type="transmembrane region" description="Helical" evidence="1">
    <location>
        <begin position="6"/>
        <end position="32"/>
    </location>
</feature>
<proteinExistence type="predicted"/>
<evidence type="ECO:0000313" key="2">
    <source>
        <dbReference type="EMBL" id="GLT24026.1"/>
    </source>
</evidence>
<comment type="caution">
    <text evidence="2">The sequence shown here is derived from an EMBL/GenBank/DDBJ whole genome shotgun (WGS) entry which is preliminary data.</text>
</comment>
<dbReference type="Pfam" id="PF11137">
    <property type="entry name" value="DUF2909"/>
    <property type="match status" value="1"/>
</dbReference>
<reference evidence="3" key="1">
    <citation type="journal article" date="2019" name="Int. J. Syst. Evol. Microbiol.">
        <title>The Global Catalogue of Microorganisms (GCM) 10K type strain sequencing project: providing services to taxonomists for standard genome sequencing and annotation.</title>
        <authorList>
            <consortium name="The Broad Institute Genomics Platform"/>
            <consortium name="The Broad Institute Genome Sequencing Center for Infectious Disease"/>
            <person name="Wu L."/>
            <person name="Ma J."/>
        </authorList>
    </citation>
    <scope>NUCLEOTIDE SEQUENCE [LARGE SCALE GENOMIC DNA]</scope>
    <source>
        <strain evidence="3">NBRC 102407</strain>
    </source>
</reference>
<dbReference type="InterPro" id="IPR021313">
    <property type="entry name" value="DUF2909"/>
</dbReference>
<sequence>MLGERAVLFKFAVVLMLVLVIGSLFSGLFFLYRDKGAGDRVVRALTLRISLSLLLFVALLLSYRFGPYSQ</sequence>
<dbReference type="NCBIfam" id="NF033233">
    <property type="entry name" value="twin_helix"/>
    <property type="match status" value="1"/>
</dbReference>
<evidence type="ECO:0000313" key="3">
    <source>
        <dbReference type="Proteomes" id="UP001157167"/>
    </source>
</evidence>
<dbReference type="Proteomes" id="UP001157167">
    <property type="component" value="Unassembled WGS sequence"/>
</dbReference>
<feature type="transmembrane region" description="Helical" evidence="1">
    <location>
        <begin position="44"/>
        <end position="65"/>
    </location>
</feature>
<gene>
    <name evidence="2" type="ORF">GCM10007933_34970</name>
</gene>
<protein>
    <recommendedName>
        <fullName evidence="4">Twin transmembrane helix small protein</fullName>
    </recommendedName>
</protein>
<keyword evidence="1" id="KW-0472">Membrane</keyword>
<dbReference type="EMBL" id="BSPX01000069">
    <property type="protein sequence ID" value="GLT24026.1"/>
    <property type="molecule type" value="Genomic_DNA"/>
</dbReference>
<organism evidence="2 3">
    <name type="scientific">Zoogloea oryzae</name>
    <dbReference type="NCBI Taxonomy" id="310767"/>
    <lineage>
        <taxon>Bacteria</taxon>
        <taxon>Pseudomonadati</taxon>
        <taxon>Pseudomonadota</taxon>
        <taxon>Betaproteobacteria</taxon>
        <taxon>Rhodocyclales</taxon>
        <taxon>Zoogloeaceae</taxon>
        <taxon>Zoogloea</taxon>
    </lineage>
</organism>
<name>A0ABQ6FGL4_9RHOO</name>
<evidence type="ECO:0008006" key="4">
    <source>
        <dbReference type="Google" id="ProtNLM"/>
    </source>
</evidence>
<keyword evidence="1" id="KW-0812">Transmembrane</keyword>
<accession>A0ABQ6FGL4</accession>
<evidence type="ECO:0000256" key="1">
    <source>
        <dbReference type="SAM" id="Phobius"/>
    </source>
</evidence>